<organism evidence="6">
    <name type="scientific">hydrothermal vent metagenome</name>
    <dbReference type="NCBI Taxonomy" id="652676"/>
    <lineage>
        <taxon>unclassified sequences</taxon>
        <taxon>metagenomes</taxon>
        <taxon>ecological metagenomes</taxon>
    </lineage>
</organism>
<dbReference type="PROSITE" id="PS00211">
    <property type="entry name" value="ABC_TRANSPORTER_1"/>
    <property type="match status" value="2"/>
</dbReference>
<keyword evidence="2" id="KW-0813">Transport</keyword>
<dbReference type="EMBL" id="CZQC01000041">
    <property type="protein sequence ID" value="CUS41394.1"/>
    <property type="molecule type" value="Genomic_DNA"/>
</dbReference>
<evidence type="ECO:0000256" key="1">
    <source>
        <dbReference type="ARBA" id="ARBA00005417"/>
    </source>
</evidence>
<dbReference type="PANTHER" id="PTHR43776">
    <property type="entry name" value="TRANSPORT ATP-BINDING PROTEIN"/>
    <property type="match status" value="1"/>
</dbReference>
<dbReference type="GO" id="GO:0005524">
    <property type="term" value="F:ATP binding"/>
    <property type="evidence" value="ECO:0007669"/>
    <property type="project" value="UniProtKB-KW"/>
</dbReference>
<dbReference type="NCBIfam" id="NF008453">
    <property type="entry name" value="PRK11308.1"/>
    <property type="match status" value="2"/>
</dbReference>
<dbReference type="PROSITE" id="PS50893">
    <property type="entry name" value="ABC_TRANSPORTER_2"/>
    <property type="match status" value="2"/>
</dbReference>
<dbReference type="SUPFAM" id="SSF52540">
    <property type="entry name" value="P-loop containing nucleoside triphosphate hydrolases"/>
    <property type="match status" value="2"/>
</dbReference>
<dbReference type="AlphaFoldDB" id="A0A160TE36"/>
<evidence type="ECO:0000259" key="5">
    <source>
        <dbReference type="PROSITE" id="PS50893"/>
    </source>
</evidence>
<dbReference type="Pfam" id="PF00005">
    <property type="entry name" value="ABC_tran"/>
    <property type="match status" value="2"/>
</dbReference>
<name>A0A160TE36_9ZZZZ</name>
<feature type="domain" description="ABC transporter" evidence="5">
    <location>
        <begin position="282"/>
        <end position="528"/>
    </location>
</feature>
<dbReference type="InterPro" id="IPR003439">
    <property type="entry name" value="ABC_transporter-like_ATP-bd"/>
</dbReference>
<dbReference type="InterPro" id="IPR027417">
    <property type="entry name" value="P-loop_NTPase"/>
</dbReference>
<feature type="domain" description="ABC transporter" evidence="5">
    <location>
        <begin position="5"/>
        <end position="251"/>
    </location>
</feature>
<dbReference type="InterPro" id="IPR017871">
    <property type="entry name" value="ABC_transporter-like_CS"/>
</dbReference>
<dbReference type="CDD" id="cd03257">
    <property type="entry name" value="ABC_NikE_OppD_transporters"/>
    <property type="match status" value="2"/>
</dbReference>
<keyword evidence="3" id="KW-0547">Nucleotide-binding</keyword>
<evidence type="ECO:0000256" key="4">
    <source>
        <dbReference type="ARBA" id="ARBA00022840"/>
    </source>
</evidence>
<sequence>MSTLLQVQNLSVSVGQQCLVDGVSFHIDAGEVFALVGESGSGKSVTSLAIMRLLSDGLHIASGDVHLVGQSLFTLTEAQMNGVRGRRIAMVFQEPQSSLNPVHTIGRQIGEVLTLHRKRSGAELKQDVIALLEEVGIPDAEQRASWYPHQLSGGQKQRVMIAMALACEPELLIADEPTTALDVTIQKQILNLLNELRKKRQLGILLITHDMGVVAEMADRIAVMRHGQLLEQAPRDEFFSSPKHEYSRQLIHSLPRQDSFRAAINKEQTPLLEMTNVCVWFAQRKGVLQRIAGYTKAVDGISLTIGHGETLALVGESGSGKSTAGRAILRLTPTTSGEVLFNGLRIDQLHESEFIDLRKRIQVIFQDPFSSMNPRMTVREIIEEGMISLNVGGNDGKWSKSEREQEIRRILQRVGLEAEHLDRFPHEFSGGQRQRIAIARAIAVKPQLIICDEPTSALDVSIRGQVLQLLQELQQEMGLSYLFITHDLSIIPHIAHRVAVMKDGKIVEQGSTEAVMQNPQHEYTQQLLSAVPMIPEHV</sequence>
<evidence type="ECO:0000313" key="6">
    <source>
        <dbReference type="EMBL" id="CUS41394.1"/>
    </source>
</evidence>
<reference evidence="6" key="1">
    <citation type="submission" date="2015-10" db="EMBL/GenBank/DDBJ databases">
        <authorList>
            <person name="Gilbert D.G."/>
        </authorList>
    </citation>
    <scope>NUCLEOTIDE SEQUENCE</scope>
</reference>
<dbReference type="Pfam" id="PF08352">
    <property type="entry name" value="oligo_HPY"/>
    <property type="match status" value="2"/>
</dbReference>
<accession>A0A160TE36</accession>
<dbReference type="SMART" id="SM00382">
    <property type="entry name" value="AAA"/>
    <property type="match status" value="2"/>
</dbReference>
<dbReference type="PANTHER" id="PTHR43776:SF7">
    <property type="entry name" value="D,D-DIPEPTIDE TRANSPORT ATP-BINDING PROTEIN DDPF-RELATED"/>
    <property type="match status" value="1"/>
</dbReference>
<dbReference type="GO" id="GO:0016887">
    <property type="term" value="F:ATP hydrolysis activity"/>
    <property type="evidence" value="ECO:0007669"/>
    <property type="project" value="InterPro"/>
</dbReference>
<evidence type="ECO:0000256" key="3">
    <source>
        <dbReference type="ARBA" id="ARBA00022741"/>
    </source>
</evidence>
<evidence type="ECO:0000256" key="2">
    <source>
        <dbReference type="ARBA" id="ARBA00022448"/>
    </source>
</evidence>
<proteinExistence type="inferred from homology"/>
<dbReference type="InterPro" id="IPR003593">
    <property type="entry name" value="AAA+_ATPase"/>
</dbReference>
<dbReference type="NCBIfam" id="NF007739">
    <property type="entry name" value="PRK10419.1"/>
    <property type="match status" value="2"/>
</dbReference>
<dbReference type="InterPro" id="IPR013563">
    <property type="entry name" value="Oligopep_ABC_C"/>
</dbReference>
<gene>
    <name evidence="6" type="ORF">MGWOODY_Tha1795</name>
</gene>
<keyword evidence="4" id="KW-0067">ATP-binding</keyword>
<dbReference type="Gene3D" id="3.40.50.300">
    <property type="entry name" value="P-loop containing nucleotide triphosphate hydrolases"/>
    <property type="match status" value="2"/>
</dbReference>
<dbReference type="GO" id="GO:0015833">
    <property type="term" value="P:peptide transport"/>
    <property type="evidence" value="ECO:0007669"/>
    <property type="project" value="InterPro"/>
</dbReference>
<comment type="similarity">
    <text evidence="1">Belongs to the ABC transporter superfamily.</text>
</comment>
<dbReference type="GO" id="GO:0055085">
    <property type="term" value="P:transmembrane transport"/>
    <property type="evidence" value="ECO:0007669"/>
    <property type="project" value="UniProtKB-ARBA"/>
</dbReference>
<protein>
    <submittedName>
        <fullName evidence="6">Oligopeptide transport system permease protein OppB (TC 3.A.1.5.1)</fullName>
    </submittedName>
</protein>
<dbReference type="InterPro" id="IPR050319">
    <property type="entry name" value="ABC_transp_ATP-bind"/>
</dbReference>
<dbReference type="FunFam" id="3.40.50.300:FF:000016">
    <property type="entry name" value="Oligopeptide ABC transporter ATP-binding component"/>
    <property type="match status" value="2"/>
</dbReference>